<evidence type="ECO:0000313" key="1">
    <source>
        <dbReference type="EMBL" id="KAH7116709.1"/>
    </source>
</evidence>
<name>A0A9P9DCM3_9PLEO</name>
<evidence type="ECO:0000313" key="2">
    <source>
        <dbReference type="Proteomes" id="UP000700596"/>
    </source>
</evidence>
<organism evidence="1 2">
    <name type="scientific">Dendryphion nanum</name>
    <dbReference type="NCBI Taxonomy" id="256645"/>
    <lineage>
        <taxon>Eukaryota</taxon>
        <taxon>Fungi</taxon>
        <taxon>Dikarya</taxon>
        <taxon>Ascomycota</taxon>
        <taxon>Pezizomycotina</taxon>
        <taxon>Dothideomycetes</taxon>
        <taxon>Pleosporomycetidae</taxon>
        <taxon>Pleosporales</taxon>
        <taxon>Torulaceae</taxon>
        <taxon>Dendryphion</taxon>
    </lineage>
</organism>
<reference evidence="1" key="1">
    <citation type="journal article" date="2021" name="Nat. Commun.">
        <title>Genetic determinants of endophytism in the Arabidopsis root mycobiome.</title>
        <authorList>
            <person name="Mesny F."/>
            <person name="Miyauchi S."/>
            <person name="Thiergart T."/>
            <person name="Pickel B."/>
            <person name="Atanasova L."/>
            <person name="Karlsson M."/>
            <person name="Huettel B."/>
            <person name="Barry K.W."/>
            <person name="Haridas S."/>
            <person name="Chen C."/>
            <person name="Bauer D."/>
            <person name="Andreopoulos W."/>
            <person name="Pangilinan J."/>
            <person name="LaButti K."/>
            <person name="Riley R."/>
            <person name="Lipzen A."/>
            <person name="Clum A."/>
            <person name="Drula E."/>
            <person name="Henrissat B."/>
            <person name="Kohler A."/>
            <person name="Grigoriev I.V."/>
            <person name="Martin F.M."/>
            <person name="Hacquard S."/>
        </authorList>
    </citation>
    <scope>NUCLEOTIDE SEQUENCE</scope>
    <source>
        <strain evidence="1">MPI-CAGE-CH-0243</strain>
    </source>
</reference>
<sequence length="299" mass="33166">MSTIDGPQNPNFSTDLIPIEDPKSLLSIKNEGRINRPLATQDHIGKTAFSAYLGLVQYGTYKKSPACLIAIDFSFRFPNKGNGRFSSAEIELTFEHAMDPATPSVRCEDASLDPIVANFAPKTLLGQIRTREHTKTQETEVPVVFGMPFFDGAKVGLTNRFSNSTTTTEEGCSEIHGNLAQDDEHDEGANSVTWDMTENPIRKDGILRSFRGVVVLKVRKGEAFWLRVGVKPVVKFSIDPKTWFMRRMRQDRDEPVLLDGKTGFGDEGGLGGNEFDGKNFPWEDVLRLPPTLGVQPNTS</sequence>
<comment type="caution">
    <text evidence="1">The sequence shown here is derived from an EMBL/GenBank/DDBJ whole genome shotgun (WGS) entry which is preliminary data.</text>
</comment>
<proteinExistence type="predicted"/>
<accession>A0A9P9DCM3</accession>
<keyword evidence="2" id="KW-1185">Reference proteome</keyword>
<gene>
    <name evidence="1" type="ORF">B0J11DRAFT_537373</name>
</gene>
<dbReference type="OrthoDB" id="5030973at2759"/>
<dbReference type="AlphaFoldDB" id="A0A9P9DCM3"/>
<protein>
    <submittedName>
        <fullName evidence="1">Uncharacterized protein</fullName>
    </submittedName>
</protein>
<dbReference type="Proteomes" id="UP000700596">
    <property type="component" value="Unassembled WGS sequence"/>
</dbReference>
<dbReference type="EMBL" id="JAGMWT010000014">
    <property type="protein sequence ID" value="KAH7116709.1"/>
    <property type="molecule type" value="Genomic_DNA"/>
</dbReference>